<gene>
    <name evidence="2" type="ORF">Ahy_A08g039032</name>
</gene>
<organism evidence="2 3">
    <name type="scientific">Arachis hypogaea</name>
    <name type="common">Peanut</name>
    <dbReference type="NCBI Taxonomy" id="3818"/>
    <lineage>
        <taxon>Eukaryota</taxon>
        <taxon>Viridiplantae</taxon>
        <taxon>Streptophyta</taxon>
        <taxon>Embryophyta</taxon>
        <taxon>Tracheophyta</taxon>
        <taxon>Spermatophyta</taxon>
        <taxon>Magnoliopsida</taxon>
        <taxon>eudicotyledons</taxon>
        <taxon>Gunneridae</taxon>
        <taxon>Pentapetalae</taxon>
        <taxon>rosids</taxon>
        <taxon>fabids</taxon>
        <taxon>Fabales</taxon>
        <taxon>Fabaceae</taxon>
        <taxon>Papilionoideae</taxon>
        <taxon>50 kb inversion clade</taxon>
        <taxon>dalbergioids sensu lato</taxon>
        <taxon>Dalbergieae</taxon>
        <taxon>Pterocarpus clade</taxon>
        <taxon>Arachis</taxon>
    </lineage>
</organism>
<name>A0A445BV28_ARAHY</name>
<dbReference type="AlphaFoldDB" id="A0A445BV28"/>
<comment type="caution">
    <text evidence="2">The sequence shown here is derived from an EMBL/GenBank/DDBJ whole genome shotgun (WGS) entry which is preliminary data.</text>
</comment>
<reference evidence="2 3" key="1">
    <citation type="submission" date="2019-01" db="EMBL/GenBank/DDBJ databases">
        <title>Sequencing of cultivated peanut Arachis hypogaea provides insights into genome evolution and oil improvement.</title>
        <authorList>
            <person name="Chen X."/>
        </authorList>
    </citation>
    <scope>NUCLEOTIDE SEQUENCE [LARGE SCALE GENOMIC DNA]</scope>
    <source>
        <strain evidence="3">cv. Fuhuasheng</strain>
        <tissue evidence="2">Leaves</tissue>
    </source>
</reference>
<proteinExistence type="predicted"/>
<evidence type="ECO:0000256" key="1">
    <source>
        <dbReference type="SAM" id="MobiDB-lite"/>
    </source>
</evidence>
<feature type="region of interest" description="Disordered" evidence="1">
    <location>
        <begin position="180"/>
        <end position="199"/>
    </location>
</feature>
<dbReference type="EMBL" id="SDMP01000008">
    <property type="protein sequence ID" value="RYR42574.1"/>
    <property type="molecule type" value="Genomic_DNA"/>
</dbReference>
<accession>A0A445BV28</accession>
<protein>
    <submittedName>
        <fullName evidence="2">Uncharacterized protein</fullName>
    </submittedName>
</protein>
<evidence type="ECO:0000313" key="2">
    <source>
        <dbReference type="EMBL" id="RYR42574.1"/>
    </source>
</evidence>
<dbReference type="Proteomes" id="UP000289738">
    <property type="component" value="Chromosome A08"/>
</dbReference>
<evidence type="ECO:0000313" key="3">
    <source>
        <dbReference type="Proteomes" id="UP000289738"/>
    </source>
</evidence>
<sequence>MELSDIDAQNKVYVRILTVELGIDGSINGETIAHATIGEVSSSFVDEDKIASCSFDPAYKQDQDDWGYTPPIDGYFDGRQMASIPRQWTEQETEQFVGRNVTLYTPGKPFPLFERLGNIFGKDRATGLDACSGKDAEEDVTPGSTFAAATTDGFGLGGDNVDMEDLAAAESELPNTFSASFASSSEKNQGRHSATKKSNDTAVLSNLAETFKAAVEDQGKHVQVLANAMSGVNEQMKPLLSYGLI</sequence>
<keyword evidence="3" id="KW-1185">Reference proteome</keyword>